<evidence type="ECO:0000256" key="10">
    <source>
        <dbReference type="ARBA" id="ARBA00023242"/>
    </source>
</evidence>
<dbReference type="OrthoDB" id="5847285at2759"/>
<dbReference type="PANTHER" id="PTHR13044:SF2">
    <property type="entry name" value="CYCLIC AMP-DEPENDENT TRANSCRIPTION FACTOR ATF-4"/>
    <property type="match status" value="1"/>
</dbReference>
<evidence type="ECO:0000256" key="2">
    <source>
        <dbReference type="ARBA" id="ARBA00007163"/>
    </source>
</evidence>
<dbReference type="InterPro" id="IPR046347">
    <property type="entry name" value="bZIP_sf"/>
</dbReference>
<feature type="compositionally biased region" description="Pro residues" evidence="12">
    <location>
        <begin position="290"/>
        <end position="300"/>
    </location>
</feature>
<feature type="compositionally biased region" description="Low complexity" evidence="12">
    <location>
        <begin position="46"/>
        <end position="61"/>
    </location>
</feature>
<feature type="compositionally biased region" description="Polar residues" evidence="12">
    <location>
        <begin position="316"/>
        <end position="326"/>
    </location>
</feature>
<evidence type="ECO:0000313" key="14">
    <source>
        <dbReference type="EMBL" id="KAI7803812.1"/>
    </source>
</evidence>
<dbReference type="GO" id="GO:0000977">
    <property type="term" value="F:RNA polymerase II transcription regulatory region sequence-specific DNA binding"/>
    <property type="evidence" value="ECO:0007669"/>
    <property type="project" value="TreeGrafter"/>
</dbReference>
<dbReference type="PROSITE" id="PS00036">
    <property type="entry name" value="BZIP_BASIC"/>
    <property type="match status" value="1"/>
</dbReference>
<accession>A0A9W7TWQ2</accession>
<evidence type="ECO:0000256" key="9">
    <source>
        <dbReference type="ARBA" id="ARBA00023163"/>
    </source>
</evidence>
<evidence type="ECO:0000259" key="13">
    <source>
        <dbReference type="PROSITE" id="PS50217"/>
    </source>
</evidence>
<feature type="region of interest" description="Disordered" evidence="12">
    <location>
        <begin position="286"/>
        <end position="340"/>
    </location>
</feature>
<dbReference type="Pfam" id="PF00170">
    <property type="entry name" value="bZIP_1"/>
    <property type="match status" value="1"/>
</dbReference>
<keyword evidence="8" id="KW-0010">Activator</keyword>
<comment type="similarity">
    <text evidence="2">Belongs to the bZIP family.</text>
</comment>
<name>A0A9W7TWQ2_TRIRA</name>
<dbReference type="PANTHER" id="PTHR13044">
    <property type="entry name" value="ACTIVATING TRANSCRIPTION FACTOR ATF 4/5"/>
    <property type="match status" value="1"/>
</dbReference>
<evidence type="ECO:0000256" key="5">
    <source>
        <dbReference type="ARBA" id="ARBA00023015"/>
    </source>
</evidence>
<keyword evidence="6" id="KW-0090">Biological rhythms</keyword>
<dbReference type="Gene3D" id="1.20.5.170">
    <property type="match status" value="1"/>
</dbReference>
<evidence type="ECO:0000256" key="8">
    <source>
        <dbReference type="ARBA" id="ARBA00023159"/>
    </source>
</evidence>
<evidence type="ECO:0000256" key="7">
    <source>
        <dbReference type="ARBA" id="ARBA00023125"/>
    </source>
</evidence>
<dbReference type="AlphaFoldDB" id="A0A9W7TWQ2"/>
<organism evidence="14 15">
    <name type="scientific">Triplophysa rosa</name>
    <name type="common">Cave loach</name>
    <dbReference type="NCBI Taxonomy" id="992332"/>
    <lineage>
        <taxon>Eukaryota</taxon>
        <taxon>Metazoa</taxon>
        <taxon>Chordata</taxon>
        <taxon>Craniata</taxon>
        <taxon>Vertebrata</taxon>
        <taxon>Euteleostomi</taxon>
        <taxon>Actinopterygii</taxon>
        <taxon>Neopterygii</taxon>
        <taxon>Teleostei</taxon>
        <taxon>Ostariophysi</taxon>
        <taxon>Cypriniformes</taxon>
        <taxon>Nemacheilidae</taxon>
        <taxon>Triplophysa</taxon>
    </lineage>
</organism>
<dbReference type="Proteomes" id="UP001059041">
    <property type="component" value="Linkage Group LG11"/>
</dbReference>
<dbReference type="EMBL" id="JAFHDT010000011">
    <property type="protein sequence ID" value="KAI7803812.1"/>
    <property type="molecule type" value="Genomic_DNA"/>
</dbReference>
<evidence type="ECO:0000256" key="1">
    <source>
        <dbReference type="ARBA" id="ARBA00004123"/>
    </source>
</evidence>
<keyword evidence="10" id="KW-0539">Nucleus</keyword>
<dbReference type="GO" id="GO:0048511">
    <property type="term" value="P:rhythmic process"/>
    <property type="evidence" value="ECO:0007669"/>
    <property type="project" value="UniProtKB-KW"/>
</dbReference>
<dbReference type="GO" id="GO:0042981">
    <property type="term" value="P:regulation of apoptotic process"/>
    <property type="evidence" value="ECO:0007669"/>
    <property type="project" value="UniProtKB-ARBA"/>
</dbReference>
<reference evidence="14" key="1">
    <citation type="submission" date="2021-02" db="EMBL/GenBank/DDBJ databases">
        <title>Comparative genomics reveals that relaxation of natural selection precedes convergent phenotypic evolution of cavefish.</title>
        <authorList>
            <person name="Peng Z."/>
        </authorList>
    </citation>
    <scope>NUCLEOTIDE SEQUENCE</scope>
    <source>
        <tissue evidence="14">Muscle</tissue>
    </source>
</reference>
<evidence type="ECO:0000256" key="11">
    <source>
        <dbReference type="ARBA" id="ARBA00032136"/>
    </source>
</evidence>
<comment type="caution">
    <text evidence="14">The sequence shown here is derived from an EMBL/GenBank/DDBJ whole genome shotgun (WGS) entry which is preliminary data.</text>
</comment>
<dbReference type="GO" id="GO:1990589">
    <property type="term" value="C:ATF4-CREB1 transcription factor complex"/>
    <property type="evidence" value="ECO:0007669"/>
    <property type="project" value="TreeGrafter"/>
</dbReference>
<keyword evidence="4" id="KW-0678">Repressor</keyword>
<dbReference type="InterPro" id="IPR004827">
    <property type="entry name" value="bZIP"/>
</dbReference>
<keyword evidence="5" id="KW-0805">Transcription regulation</keyword>
<proteinExistence type="inferred from homology"/>
<dbReference type="PROSITE" id="PS50217">
    <property type="entry name" value="BZIP"/>
    <property type="match status" value="1"/>
</dbReference>
<dbReference type="FunFam" id="1.20.5.170:FF:000021">
    <property type="entry name" value="Cyclic AMP-dependent transcription factor ATF-4"/>
    <property type="match status" value="1"/>
</dbReference>
<feature type="region of interest" description="Disordered" evidence="12">
    <location>
        <begin position="36"/>
        <end position="71"/>
    </location>
</feature>
<protein>
    <recommendedName>
        <fullName evidence="3">Cyclic AMP-dependent transcription factor ATF-4</fullName>
    </recommendedName>
    <alternativeName>
        <fullName evidence="11">Activating transcription factor 4</fullName>
    </alternativeName>
</protein>
<keyword evidence="15" id="KW-1185">Reference proteome</keyword>
<dbReference type="CDD" id="cd14692">
    <property type="entry name" value="bZIP_ATF4"/>
    <property type="match status" value="1"/>
</dbReference>
<evidence type="ECO:0000313" key="15">
    <source>
        <dbReference type="Proteomes" id="UP001059041"/>
    </source>
</evidence>
<evidence type="ECO:0000256" key="12">
    <source>
        <dbReference type="SAM" id="MobiDB-lite"/>
    </source>
</evidence>
<evidence type="ECO:0000256" key="4">
    <source>
        <dbReference type="ARBA" id="ARBA00022491"/>
    </source>
</evidence>
<dbReference type="SUPFAM" id="SSF57959">
    <property type="entry name" value="Leucine zipper domain"/>
    <property type="match status" value="1"/>
</dbReference>
<gene>
    <name evidence="14" type="ORF">IRJ41_011917</name>
</gene>
<evidence type="ECO:0000256" key="6">
    <source>
        <dbReference type="ARBA" id="ARBA00023108"/>
    </source>
</evidence>
<evidence type="ECO:0000256" key="3">
    <source>
        <dbReference type="ARBA" id="ARBA00018846"/>
    </source>
</evidence>
<sequence length="416" mass="45621">MSLMSSRFGPDDMEVLLWDPLSPMADPLRSFLDEDDEVLPLEGAESPLSSFSSSPHTSLSPPCSPLSPQRGEKAGLDLLSLSWMSSDELCLSRVGTDNGKEHSFSEMDWKMEQIDLSEFDLDSLIGSYDSEDPPSSPEELIASLESQIDLDSLPLPSENTHLPSPITPACSPPVSVHEIDSFTLNTPVTTPFMISTPCEIDSTSVVPQSSEFQELEIKSEPASPVPSPSTDTPESPADTLELGSEVDIAEVQSPPPIVVRVPKIVLSLSPTRIVLVLAPKEEVNATIPTAPQPETPPPSPCSRSSRAKPYSPPESKPTQNEQSESPVLTGRIKSARGSKVVVEKKLKKMEQNKTAATRYRQKKRAEHDILQTECIALEERNQELAEKANSITKEIQYLKELMEEVKKARESRLVRS</sequence>
<feature type="region of interest" description="Disordered" evidence="12">
    <location>
        <begin position="204"/>
        <end position="239"/>
    </location>
</feature>
<comment type="subcellular location">
    <subcellularLocation>
        <location evidence="1">Nucleus</location>
    </subcellularLocation>
</comment>
<keyword evidence="7" id="KW-0238">DNA-binding</keyword>
<feature type="domain" description="BZIP" evidence="13">
    <location>
        <begin position="342"/>
        <end position="405"/>
    </location>
</feature>
<dbReference type="GO" id="GO:0001228">
    <property type="term" value="F:DNA-binding transcription activator activity, RNA polymerase II-specific"/>
    <property type="evidence" value="ECO:0007669"/>
    <property type="project" value="TreeGrafter"/>
</dbReference>
<dbReference type="GO" id="GO:1990590">
    <property type="term" value="C:ATF1-ATF4 transcription factor complex"/>
    <property type="evidence" value="ECO:0007669"/>
    <property type="project" value="TreeGrafter"/>
</dbReference>
<keyword evidence="9" id="KW-0804">Transcription</keyword>
<dbReference type="SMART" id="SM00338">
    <property type="entry name" value="BRLZ"/>
    <property type="match status" value="1"/>
</dbReference>